<dbReference type="Gene3D" id="3.30.2090.10">
    <property type="entry name" value="Multidrug efflux transporter AcrB TolC docking domain, DN and DC subdomains"/>
    <property type="match status" value="2"/>
</dbReference>
<name>A0A5K8A9L0_9BACT</name>
<keyword evidence="1" id="KW-0175">Coiled coil</keyword>
<dbReference type="GO" id="GO:0005886">
    <property type="term" value="C:plasma membrane"/>
    <property type="evidence" value="ECO:0007669"/>
    <property type="project" value="TreeGrafter"/>
</dbReference>
<dbReference type="Proteomes" id="UP000422108">
    <property type="component" value="Chromosome"/>
</dbReference>
<keyword evidence="4" id="KW-1185">Reference proteome</keyword>
<feature type="transmembrane region" description="Helical" evidence="2">
    <location>
        <begin position="357"/>
        <end position="378"/>
    </location>
</feature>
<dbReference type="SUPFAM" id="SSF82714">
    <property type="entry name" value="Multidrug efflux transporter AcrB TolC docking domain, DN and DC subdomains"/>
    <property type="match status" value="2"/>
</dbReference>
<dbReference type="Gene3D" id="3.30.70.1320">
    <property type="entry name" value="Multidrug efflux transporter AcrB pore domain like"/>
    <property type="match status" value="1"/>
</dbReference>
<dbReference type="Gene3D" id="1.20.1640.10">
    <property type="entry name" value="Multidrug efflux transporter AcrB transmembrane domain"/>
    <property type="match status" value="2"/>
</dbReference>
<feature type="transmembrane region" description="Helical" evidence="2">
    <location>
        <begin position="332"/>
        <end position="350"/>
    </location>
</feature>
<accession>A0A5K8A9L0</accession>
<gene>
    <name evidence="3" type="ORF">DSCOOX_24620</name>
</gene>
<dbReference type="InterPro" id="IPR001036">
    <property type="entry name" value="Acrflvin-R"/>
</dbReference>
<feature type="transmembrane region" description="Helical" evidence="2">
    <location>
        <begin position="1093"/>
        <end position="1122"/>
    </location>
</feature>
<evidence type="ECO:0000313" key="4">
    <source>
        <dbReference type="Proteomes" id="UP000422108"/>
    </source>
</evidence>
<feature type="transmembrane region" description="Helical" evidence="2">
    <location>
        <begin position="960"/>
        <end position="980"/>
    </location>
</feature>
<feature type="transmembrane region" description="Helical" evidence="2">
    <location>
        <begin position="888"/>
        <end position="908"/>
    </location>
</feature>
<dbReference type="SUPFAM" id="SSF82693">
    <property type="entry name" value="Multidrug efflux transporter AcrB pore domain, PN1, PN2, PC1 and PC2 subdomains"/>
    <property type="match status" value="3"/>
</dbReference>
<evidence type="ECO:0000256" key="2">
    <source>
        <dbReference type="SAM" id="Phobius"/>
    </source>
</evidence>
<feature type="transmembrane region" description="Helical" evidence="2">
    <location>
        <begin position="1048"/>
        <end position="1073"/>
    </location>
</feature>
<dbReference type="EMBL" id="AP021879">
    <property type="protein sequence ID" value="BBO89282.1"/>
    <property type="molecule type" value="Genomic_DNA"/>
</dbReference>
<dbReference type="SUPFAM" id="SSF82866">
    <property type="entry name" value="Multidrug efflux transporter AcrB transmembrane domain"/>
    <property type="match status" value="2"/>
</dbReference>
<dbReference type="InterPro" id="IPR027463">
    <property type="entry name" value="AcrB_DN_DC_subdom"/>
</dbReference>
<organism evidence="3 4">
    <name type="scientific">Desulfosarcina ovata subsp. ovata</name>
    <dbReference type="NCBI Taxonomy" id="2752305"/>
    <lineage>
        <taxon>Bacteria</taxon>
        <taxon>Pseudomonadati</taxon>
        <taxon>Thermodesulfobacteriota</taxon>
        <taxon>Desulfobacteria</taxon>
        <taxon>Desulfobacterales</taxon>
        <taxon>Desulfosarcinaceae</taxon>
        <taxon>Desulfosarcina</taxon>
    </lineage>
</organism>
<reference evidence="3 4" key="1">
    <citation type="submission" date="2019-11" db="EMBL/GenBank/DDBJ databases">
        <title>Comparative genomics of hydrocarbon-degrading Desulfosarcina strains.</title>
        <authorList>
            <person name="Watanabe M."/>
            <person name="Kojima H."/>
            <person name="Fukui M."/>
        </authorList>
    </citation>
    <scope>NUCLEOTIDE SEQUENCE [LARGE SCALE GENOMIC DNA]</scope>
    <source>
        <strain evidence="4">oXyS1</strain>
    </source>
</reference>
<dbReference type="Pfam" id="PF00873">
    <property type="entry name" value="ACR_tran"/>
    <property type="match status" value="1"/>
</dbReference>
<feature type="transmembrane region" description="Helical" evidence="2">
    <location>
        <begin position="914"/>
        <end position="939"/>
    </location>
</feature>
<dbReference type="PANTHER" id="PTHR32063:SF24">
    <property type="entry name" value="CATION EFFLUX SYSTEM (ACRB_ACRD_ACRF FAMILY)"/>
    <property type="match status" value="1"/>
</dbReference>
<feature type="transmembrane region" description="Helical" evidence="2">
    <location>
        <begin position="384"/>
        <end position="408"/>
    </location>
</feature>
<keyword evidence="2" id="KW-0812">Transmembrane</keyword>
<feature type="coiled-coil region" evidence="1">
    <location>
        <begin position="99"/>
        <end position="126"/>
    </location>
</feature>
<feature type="transmembrane region" description="Helical" evidence="2">
    <location>
        <begin position="522"/>
        <end position="541"/>
    </location>
</feature>
<sequence>MTFISLVIRRWLIFALLVIALPIVAGTVAYQTLPKEGEPEISAPVAIVVTLFPGASPSEVESLVTNPIEEELSDLKDVEEMRSNSAEGVSVVVIDFEAEADLERSLQKVREKVSDARKELPDQAEDPEVNEVSFSDIPIMIASVVGDIDPVKLRRLTERVADEIELMPEILAADVAGGLVREIQIYLDPQRINQYGLTILDVFDAVKQSDINIPGGQVNLEGRRLLLRTLTEIKHVPDYAKVPLVRQGDRVVFLGDVGTVVDGHSEDVSYSRVGGVNSASIAVKKRSGANILETTYKVRDKLKELEASFPAGVTTTITAEKAKFIKQGFDQMNNSAVVGLIIVVVVLYFAMGLRNSVITSLSIPLSLLLTFVFLKVFGLSNNDMVRFALVLCIGMLVDNAIIVVENVYHHFQLGKDRITAVIDGTSEIAMPVISATLTTMAAFLPMLLMTGVTGEYMGFLPKTVTIALSASLVIALIANPLILSRFMKQTVKAGQIVKPEEDLKQLKRLYVRVVSWSLNHRFRVVCLIVLSLTMAVGLVALKLVKVEMFPDADFDYIYITVETPRGTDVDVTDAVARQVEQLVAAHVPEAVQTVATVGQQGQSAYEFSVGTGIDSHFAEITVELQDGKEVARASHRQIQERLRPYLQKIPGADIRFRAIQWGPPTAAPVLIKIIGPEIPELRRLTARTRRIMEDVAGVVDIKDDFSDAAPELRVSVDRARAAAMGISLEALAYTLRGATAGLEIREFRDERDVSKKYDLKVRFSQESRTRPSMLDDVKVRADTGELVPLSTIAEFSQGSGLNGIRHSDRRRIVRLSANNRGRSAVEITQELIEKLDRLDLPAGYRFDYSGEYEETAESFESLGLAYIVAAILIFTLLVSQFDSLAQPFAILTSLPLSIVGAMVGLYVTGNNFSIMSFIGLVGLSGIVVNDSIVLVDCINRMRMKSLDLFEAIVAGGQQRLRPIISTTVSTVGGILTLTITDELWEGLGVVIIFGICFATVLTLVVVPVMYSLFEGARYSIVSAFRGPRWTEAPRGESYFFSRRRYARLVFVFLMTGQLAVLVAGIAAVAPSMIATIANTPFQAPSMLKLVIEIIVFGLEMLLKAAGLLAVLLLPTWVGLVYVMAKRSREGYYVDITPQGVFIGTPADRFFIEKNAITAVKAARFFPAIPSISIYSGRRRIIVRKLVKAGGTPEKKPLKAWLLARAPQRAAIREGMHDLKRALDALVAS</sequence>
<keyword evidence="2" id="KW-1133">Transmembrane helix</keyword>
<evidence type="ECO:0000313" key="3">
    <source>
        <dbReference type="EMBL" id="BBO89282.1"/>
    </source>
</evidence>
<feature type="transmembrane region" description="Helical" evidence="2">
    <location>
        <begin position="863"/>
        <end position="881"/>
    </location>
</feature>
<evidence type="ECO:0000256" key="1">
    <source>
        <dbReference type="SAM" id="Coils"/>
    </source>
</evidence>
<keyword evidence="2" id="KW-0472">Membrane</keyword>
<feature type="transmembrane region" description="Helical" evidence="2">
    <location>
        <begin position="986"/>
        <end position="1010"/>
    </location>
</feature>
<dbReference type="RefSeq" id="WP_155310504.1">
    <property type="nucleotide sequence ID" value="NZ_AP021879.1"/>
</dbReference>
<protein>
    <submittedName>
        <fullName evidence="3">Multidrug ABC transporter</fullName>
    </submittedName>
</protein>
<feature type="transmembrane region" description="Helical" evidence="2">
    <location>
        <begin position="464"/>
        <end position="483"/>
    </location>
</feature>
<dbReference type="GO" id="GO:0042910">
    <property type="term" value="F:xenobiotic transmembrane transporter activity"/>
    <property type="evidence" value="ECO:0007669"/>
    <property type="project" value="TreeGrafter"/>
</dbReference>
<dbReference type="AlphaFoldDB" id="A0A5K8A9L0"/>
<dbReference type="Gene3D" id="3.30.70.1440">
    <property type="entry name" value="Multidrug efflux transporter AcrB pore domain"/>
    <property type="match status" value="1"/>
</dbReference>
<proteinExistence type="predicted"/>
<dbReference type="PRINTS" id="PR00702">
    <property type="entry name" value="ACRIFLAVINRP"/>
</dbReference>
<dbReference type="PANTHER" id="PTHR32063">
    <property type="match status" value="1"/>
</dbReference>
<dbReference type="Gene3D" id="3.30.70.1430">
    <property type="entry name" value="Multidrug efflux transporter AcrB pore domain"/>
    <property type="match status" value="2"/>
</dbReference>
<feature type="transmembrane region" description="Helical" evidence="2">
    <location>
        <begin position="428"/>
        <end position="452"/>
    </location>
</feature>